<evidence type="ECO:0000256" key="4">
    <source>
        <dbReference type="ARBA" id="ARBA00023163"/>
    </source>
</evidence>
<name>A0A1H2PLH2_9BURK</name>
<dbReference type="InterPro" id="IPR000847">
    <property type="entry name" value="LysR_HTH_N"/>
</dbReference>
<keyword evidence="3 6" id="KW-0238">DNA-binding</keyword>
<dbReference type="Proteomes" id="UP000243719">
    <property type="component" value="Unassembled WGS sequence"/>
</dbReference>
<dbReference type="Pfam" id="PF00126">
    <property type="entry name" value="HTH_1"/>
    <property type="match status" value="1"/>
</dbReference>
<dbReference type="InterPro" id="IPR036388">
    <property type="entry name" value="WH-like_DNA-bd_sf"/>
</dbReference>
<dbReference type="OrthoDB" id="9810065at2"/>
<evidence type="ECO:0000256" key="2">
    <source>
        <dbReference type="ARBA" id="ARBA00023015"/>
    </source>
</evidence>
<evidence type="ECO:0000256" key="3">
    <source>
        <dbReference type="ARBA" id="ARBA00023125"/>
    </source>
</evidence>
<dbReference type="PROSITE" id="PS50931">
    <property type="entry name" value="HTH_LYSR"/>
    <property type="match status" value="1"/>
</dbReference>
<dbReference type="AlphaFoldDB" id="A0A1H2PLH2"/>
<accession>A0A1H2PLH2</accession>
<organism evidence="6 7">
    <name type="scientific">Chitinasiproducens palmae</name>
    <dbReference type="NCBI Taxonomy" id="1770053"/>
    <lineage>
        <taxon>Bacteria</taxon>
        <taxon>Pseudomonadati</taxon>
        <taxon>Pseudomonadota</taxon>
        <taxon>Betaproteobacteria</taxon>
        <taxon>Burkholderiales</taxon>
        <taxon>Burkholderiaceae</taxon>
        <taxon>Chitinasiproducens</taxon>
    </lineage>
</organism>
<dbReference type="PANTHER" id="PTHR30537:SF5">
    <property type="entry name" value="HTH-TYPE TRANSCRIPTIONAL ACTIVATOR TTDR-RELATED"/>
    <property type="match status" value="1"/>
</dbReference>
<dbReference type="Pfam" id="PF03466">
    <property type="entry name" value="LysR_substrate"/>
    <property type="match status" value="1"/>
</dbReference>
<dbReference type="Gene3D" id="1.10.10.10">
    <property type="entry name" value="Winged helix-like DNA-binding domain superfamily/Winged helix DNA-binding domain"/>
    <property type="match status" value="1"/>
</dbReference>
<dbReference type="InterPro" id="IPR058163">
    <property type="entry name" value="LysR-type_TF_proteobact-type"/>
</dbReference>
<keyword evidence="2" id="KW-0805">Transcription regulation</keyword>
<evidence type="ECO:0000256" key="1">
    <source>
        <dbReference type="ARBA" id="ARBA00009437"/>
    </source>
</evidence>
<proteinExistence type="inferred from homology"/>
<dbReference type="InterPro" id="IPR005119">
    <property type="entry name" value="LysR_subst-bd"/>
</dbReference>
<dbReference type="GO" id="GO:0003700">
    <property type="term" value="F:DNA-binding transcription factor activity"/>
    <property type="evidence" value="ECO:0007669"/>
    <property type="project" value="InterPro"/>
</dbReference>
<dbReference type="PANTHER" id="PTHR30537">
    <property type="entry name" value="HTH-TYPE TRANSCRIPTIONAL REGULATOR"/>
    <property type="match status" value="1"/>
</dbReference>
<evidence type="ECO:0000259" key="5">
    <source>
        <dbReference type="PROSITE" id="PS50931"/>
    </source>
</evidence>
<evidence type="ECO:0000313" key="7">
    <source>
        <dbReference type="Proteomes" id="UP000243719"/>
    </source>
</evidence>
<gene>
    <name evidence="6" type="ORF">SAMN05216551_102414</name>
</gene>
<protein>
    <submittedName>
        <fullName evidence="6">DNA-binding transcriptional regulator, LysR family</fullName>
    </submittedName>
</protein>
<keyword evidence="7" id="KW-1185">Reference proteome</keyword>
<keyword evidence="4" id="KW-0804">Transcription</keyword>
<evidence type="ECO:0000313" key="6">
    <source>
        <dbReference type="EMBL" id="SDV47257.1"/>
    </source>
</evidence>
<comment type="similarity">
    <text evidence="1">Belongs to the LysR transcriptional regulatory family.</text>
</comment>
<dbReference type="STRING" id="1770053.SAMN05216551_102414"/>
<dbReference type="SUPFAM" id="SSF46785">
    <property type="entry name" value="Winged helix' DNA-binding domain"/>
    <property type="match status" value="1"/>
</dbReference>
<feature type="domain" description="HTH lysR-type" evidence="5">
    <location>
        <begin position="1"/>
        <end position="58"/>
    </location>
</feature>
<dbReference type="RefSeq" id="WP_091905663.1">
    <property type="nucleotide sequence ID" value="NZ_FNLO01000002.1"/>
</dbReference>
<reference evidence="7" key="1">
    <citation type="submission" date="2016-09" db="EMBL/GenBank/DDBJ databases">
        <authorList>
            <person name="Varghese N."/>
            <person name="Submissions S."/>
        </authorList>
    </citation>
    <scope>NUCLEOTIDE SEQUENCE [LARGE SCALE GENOMIC DNA]</scope>
    <source>
        <strain evidence="7">JS23</strain>
    </source>
</reference>
<dbReference type="EMBL" id="FNLO01000002">
    <property type="protein sequence ID" value="SDV47257.1"/>
    <property type="molecule type" value="Genomic_DNA"/>
</dbReference>
<dbReference type="InterPro" id="IPR036390">
    <property type="entry name" value="WH_DNA-bd_sf"/>
</dbReference>
<dbReference type="Gene3D" id="3.40.190.290">
    <property type="match status" value="1"/>
</dbReference>
<dbReference type="GO" id="GO:0003677">
    <property type="term" value="F:DNA binding"/>
    <property type="evidence" value="ECO:0007669"/>
    <property type="project" value="UniProtKB-KW"/>
</dbReference>
<sequence length="294" mass="32352">MDLNALEDFQLVAAHGGFGKASRASGRSKATLSRRIADLEDTLGLRLIERGSRSLELTEAGRLLIDRTEGPMREVDEAMTAARDGFATPRGRLRIAAPLLFSQVALGRIAAAFRTLYPDVQIEAVAEDRLVDLVDEHFDVAIRTNPRADNTLVGRCFARDRLVLAAAPSFEQPKGRRGHRFPLPAVVMPTFRDGEVWSVRNDQLCIEPQPVLRVSSLLTVRDAVAAGAGVALLPRSIIGKQLEEGELISWGTADDEVALWVLHTSRRLQSPKVRAFVEFLCEQYPDGSFTVATR</sequence>
<dbReference type="SUPFAM" id="SSF53850">
    <property type="entry name" value="Periplasmic binding protein-like II"/>
    <property type="match status" value="1"/>
</dbReference>